<gene>
    <name evidence="1" type="ORF">E2562_009154</name>
</gene>
<proteinExistence type="predicted"/>
<feature type="non-terminal residue" evidence="1">
    <location>
        <position position="1"/>
    </location>
</feature>
<dbReference type="EMBL" id="SPHZ02000009">
    <property type="protein sequence ID" value="KAF0898640.1"/>
    <property type="molecule type" value="Genomic_DNA"/>
</dbReference>
<dbReference type="Proteomes" id="UP000479710">
    <property type="component" value="Unassembled WGS sequence"/>
</dbReference>
<sequence length="52" mass="6196">INLKWKFGHAQRFDNLTSLTLGEWCMSNKFSPLLHFLWFSPLLEDLTLKLNM</sequence>
<protein>
    <submittedName>
        <fullName evidence="1">Uncharacterized protein</fullName>
    </submittedName>
</protein>
<feature type="non-terminal residue" evidence="1">
    <location>
        <position position="52"/>
    </location>
</feature>
<name>A0A6G1CES0_9ORYZ</name>
<comment type="caution">
    <text evidence="1">The sequence shown here is derived from an EMBL/GenBank/DDBJ whole genome shotgun (WGS) entry which is preliminary data.</text>
</comment>
<dbReference type="OrthoDB" id="613373at2759"/>
<dbReference type="AlphaFoldDB" id="A0A6G1CES0"/>
<organism evidence="1 2">
    <name type="scientific">Oryza meyeriana var. granulata</name>
    <dbReference type="NCBI Taxonomy" id="110450"/>
    <lineage>
        <taxon>Eukaryota</taxon>
        <taxon>Viridiplantae</taxon>
        <taxon>Streptophyta</taxon>
        <taxon>Embryophyta</taxon>
        <taxon>Tracheophyta</taxon>
        <taxon>Spermatophyta</taxon>
        <taxon>Magnoliopsida</taxon>
        <taxon>Liliopsida</taxon>
        <taxon>Poales</taxon>
        <taxon>Poaceae</taxon>
        <taxon>BOP clade</taxon>
        <taxon>Oryzoideae</taxon>
        <taxon>Oryzeae</taxon>
        <taxon>Oryzinae</taxon>
        <taxon>Oryza</taxon>
        <taxon>Oryza meyeriana</taxon>
    </lineage>
</organism>
<evidence type="ECO:0000313" key="1">
    <source>
        <dbReference type="EMBL" id="KAF0898640.1"/>
    </source>
</evidence>
<keyword evidence="2" id="KW-1185">Reference proteome</keyword>
<reference evidence="1 2" key="1">
    <citation type="submission" date="2019-11" db="EMBL/GenBank/DDBJ databases">
        <title>Whole genome sequence of Oryza granulata.</title>
        <authorList>
            <person name="Li W."/>
        </authorList>
    </citation>
    <scope>NUCLEOTIDE SEQUENCE [LARGE SCALE GENOMIC DNA]</scope>
    <source>
        <strain evidence="2">cv. Menghai</strain>
        <tissue evidence="1">Leaf</tissue>
    </source>
</reference>
<evidence type="ECO:0000313" key="2">
    <source>
        <dbReference type="Proteomes" id="UP000479710"/>
    </source>
</evidence>
<accession>A0A6G1CES0</accession>